<evidence type="ECO:0008006" key="3">
    <source>
        <dbReference type="Google" id="ProtNLM"/>
    </source>
</evidence>
<dbReference type="RefSeq" id="WP_172110531.1">
    <property type="nucleotide sequence ID" value="NZ_JABFDN010000002.1"/>
</dbReference>
<evidence type="ECO:0000313" key="2">
    <source>
        <dbReference type="Proteomes" id="UP000886476"/>
    </source>
</evidence>
<accession>A0ABX2CCY8</accession>
<evidence type="ECO:0000313" key="1">
    <source>
        <dbReference type="EMBL" id="NPU65505.1"/>
    </source>
</evidence>
<sequence length="119" mass="13109">MPLVSMSLTHESICALLTRDDTESLTLLRDAAASADQFIRRTAVEVIGRHASGRNLSDAILRALADQSEYVVRAGCQVIEDWRWDAAHDAISNLIKSPSGSTRQVSIRTLGAIWRQADF</sequence>
<keyword evidence="2" id="KW-1185">Reference proteome</keyword>
<proteinExistence type="predicted"/>
<comment type="caution">
    <text evidence="1">The sequence shown here is derived from an EMBL/GenBank/DDBJ whole genome shotgun (WGS) entry which is preliminary data.</text>
</comment>
<reference evidence="1" key="1">
    <citation type="submission" date="2020-05" db="EMBL/GenBank/DDBJ databases">
        <title>Nod-independent and nitrogen-fixing Bradyrhizobium aeschynomene sp. nov. isolated from nodules of Aeschynomene indica.</title>
        <authorList>
            <person name="Zhang Z."/>
        </authorList>
    </citation>
    <scope>NUCLEOTIDE SEQUENCE</scope>
    <source>
        <strain evidence="1">83012</strain>
    </source>
</reference>
<dbReference type="Proteomes" id="UP000886476">
    <property type="component" value="Unassembled WGS sequence"/>
</dbReference>
<name>A0ABX2CCY8_9BRAD</name>
<dbReference type="EMBL" id="JABFDN010000002">
    <property type="protein sequence ID" value="NPU65505.1"/>
    <property type="molecule type" value="Genomic_DNA"/>
</dbReference>
<dbReference type="SUPFAM" id="SSF48371">
    <property type="entry name" value="ARM repeat"/>
    <property type="match status" value="1"/>
</dbReference>
<organism evidence="1 2">
    <name type="scientific">Bradyrhizobium aeschynomenes</name>
    <dbReference type="NCBI Taxonomy" id="2734909"/>
    <lineage>
        <taxon>Bacteria</taxon>
        <taxon>Pseudomonadati</taxon>
        <taxon>Pseudomonadota</taxon>
        <taxon>Alphaproteobacteria</taxon>
        <taxon>Hyphomicrobiales</taxon>
        <taxon>Nitrobacteraceae</taxon>
        <taxon>Bradyrhizobium</taxon>
    </lineage>
</organism>
<dbReference type="InterPro" id="IPR016024">
    <property type="entry name" value="ARM-type_fold"/>
</dbReference>
<protein>
    <recommendedName>
        <fullName evidence="3">HEAT repeat domain-containing protein</fullName>
    </recommendedName>
</protein>
<gene>
    <name evidence="1" type="ORF">HL667_10915</name>
</gene>
<dbReference type="Gene3D" id="1.25.10.10">
    <property type="entry name" value="Leucine-rich Repeat Variant"/>
    <property type="match status" value="1"/>
</dbReference>
<dbReference type="InterPro" id="IPR011989">
    <property type="entry name" value="ARM-like"/>
</dbReference>